<comment type="caution">
    <text evidence="6">The sequence shown here is derived from an EMBL/GenBank/DDBJ whole genome shotgun (WGS) entry which is preliminary data.</text>
</comment>
<evidence type="ECO:0000256" key="1">
    <source>
        <dbReference type="ARBA" id="ARBA00004141"/>
    </source>
</evidence>
<gene>
    <name evidence="6" type="ORF">TI39_contig4223g00002</name>
</gene>
<evidence type="ECO:0000313" key="6">
    <source>
        <dbReference type="EMBL" id="KJX94036.1"/>
    </source>
</evidence>
<feature type="transmembrane region" description="Helical" evidence="5">
    <location>
        <begin position="93"/>
        <end position="111"/>
    </location>
</feature>
<evidence type="ECO:0000256" key="2">
    <source>
        <dbReference type="ARBA" id="ARBA00022692"/>
    </source>
</evidence>
<dbReference type="Pfam" id="PF04193">
    <property type="entry name" value="PQ-loop"/>
    <property type="match status" value="1"/>
</dbReference>
<feature type="transmembrane region" description="Helical" evidence="5">
    <location>
        <begin position="131"/>
        <end position="153"/>
    </location>
</feature>
<evidence type="ECO:0000313" key="7">
    <source>
        <dbReference type="Proteomes" id="UP000033647"/>
    </source>
</evidence>
<evidence type="ECO:0000256" key="5">
    <source>
        <dbReference type="SAM" id="Phobius"/>
    </source>
</evidence>
<dbReference type="OrthoDB" id="3650496at2759"/>
<reference evidence="6 7" key="1">
    <citation type="submission" date="2015-03" db="EMBL/GenBank/DDBJ databases">
        <title>RNA-seq based gene annotation and comparative genomics of four Zymoseptoria species reveal species-specific pathogenicity related genes and transposable element activity.</title>
        <authorList>
            <person name="Grandaubert J."/>
            <person name="Bhattacharyya A."/>
            <person name="Stukenbrock E.H."/>
        </authorList>
    </citation>
    <scope>NUCLEOTIDE SEQUENCE [LARGE SCALE GENOMIC DNA]</scope>
    <source>
        <strain evidence="6 7">Zb18110</strain>
    </source>
</reference>
<sequence>MSEFWSAIDIVARWVLVVLSAASFVPQLYRILARGKLEGISPWTILFGQLVATHSLAMADSGDFAVVWICQLALFCSYMFLPPFDSAASHRKVFFALIYLCFATITLYPTINGTFLPRGDENDWGKWRFMYWSLLISPMVSIGPIMQLIGIYAGHIQVRVTHSHRSPGSLHFRALPLQAVVFTLVGASMIFRIKIAAFTWEENPALPPAINTPLFNLIRGLPIWYLLVGWATVNNLIFSISQGVLWRVVRSQMEIGGATGEREPLLGRNA</sequence>
<keyword evidence="4 5" id="KW-0472">Membrane</keyword>
<dbReference type="InterPro" id="IPR006603">
    <property type="entry name" value="PQ-loop_rpt"/>
</dbReference>
<feature type="transmembrane region" description="Helical" evidence="5">
    <location>
        <begin position="223"/>
        <end position="246"/>
    </location>
</feature>
<feature type="transmembrane region" description="Helical" evidence="5">
    <location>
        <begin position="40"/>
        <end position="59"/>
    </location>
</feature>
<dbReference type="GO" id="GO:0016020">
    <property type="term" value="C:membrane"/>
    <property type="evidence" value="ECO:0007669"/>
    <property type="project" value="UniProtKB-SubCell"/>
</dbReference>
<name>A0A0F4G9K2_9PEZI</name>
<comment type="subcellular location">
    <subcellularLocation>
        <location evidence="1">Membrane</location>
        <topology evidence="1">Multi-pass membrane protein</topology>
    </subcellularLocation>
</comment>
<dbReference type="AlphaFoldDB" id="A0A0F4G9K2"/>
<proteinExistence type="predicted"/>
<feature type="transmembrane region" description="Helical" evidence="5">
    <location>
        <begin position="65"/>
        <end position="81"/>
    </location>
</feature>
<feature type="transmembrane region" description="Helical" evidence="5">
    <location>
        <begin position="12"/>
        <end position="33"/>
    </location>
</feature>
<keyword evidence="2 5" id="KW-0812">Transmembrane</keyword>
<evidence type="ECO:0000256" key="4">
    <source>
        <dbReference type="ARBA" id="ARBA00023136"/>
    </source>
</evidence>
<keyword evidence="7" id="KW-1185">Reference proteome</keyword>
<organism evidence="6 7">
    <name type="scientific">Zymoseptoria brevis</name>
    <dbReference type="NCBI Taxonomy" id="1047168"/>
    <lineage>
        <taxon>Eukaryota</taxon>
        <taxon>Fungi</taxon>
        <taxon>Dikarya</taxon>
        <taxon>Ascomycota</taxon>
        <taxon>Pezizomycotina</taxon>
        <taxon>Dothideomycetes</taxon>
        <taxon>Dothideomycetidae</taxon>
        <taxon>Mycosphaerellales</taxon>
        <taxon>Mycosphaerellaceae</taxon>
        <taxon>Zymoseptoria</taxon>
    </lineage>
</organism>
<evidence type="ECO:0000256" key="3">
    <source>
        <dbReference type="ARBA" id="ARBA00022989"/>
    </source>
</evidence>
<dbReference type="EMBL" id="LAFY01004182">
    <property type="protein sequence ID" value="KJX94036.1"/>
    <property type="molecule type" value="Genomic_DNA"/>
</dbReference>
<protein>
    <submittedName>
        <fullName evidence="6">Pq loop repeat protein</fullName>
    </submittedName>
</protein>
<feature type="transmembrane region" description="Helical" evidence="5">
    <location>
        <begin position="174"/>
        <end position="193"/>
    </location>
</feature>
<dbReference type="Proteomes" id="UP000033647">
    <property type="component" value="Unassembled WGS sequence"/>
</dbReference>
<keyword evidence="3 5" id="KW-1133">Transmembrane helix</keyword>
<accession>A0A0F4G9K2</accession>